<reference evidence="3" key="1">
    <citation type="journal article" date="2015" name="MBio">
        <title>Genome-Resolved Metagenomic Analysis Reveals Roles for Candidate Phyla and Other Microbial Community Members in Biogeochemical Transformations in Oil Reservoirs.</title>
        <authorList>
            <person name="Hu P."/>
            <person name="Tom L."/>
            <person name="Singh A."/>
            <person name="Thomas B.C."/>
            <person name="Baker B.J."/>
            <person name="Piceno Y.M."/>
            <person name="Andersen G.L."/>
            <person name="Banfield J.F."/>
        </authorList>
    </citation>
    <scope>NUCLEOTIDE SEQUENCE [LARGE SCALE GENOMIC DNA]</scope>
</reference>
<evidence type="ECO:0000313" key="3">
    <source>
        <dbReference type="Proteomes" id="UP000053961"/>
    </source>
</evidence>
<feature type="domain" description="Cyclophilin TM1367-like" evidence="1">
    <location>
        <begin position="4"/>
        <end position="115"/>
    </location>
</feature>
<dbReference type="PIRSF" id="PIRSF006456">
    <property type="entry name" value="UCP006456"/>
    <property type="match status" value="1"/>
</dbReference>
<dbReference type="InterPro" id="IPR029000">
    <property type="entry name" value="Cyclophilin-like_dom_sf"/>
</dbReference>
<accession>A0A101IIN0</accession>
<dbReference type="InterPro" id="IPR025658">
    <property type="entry name" value="Cyclophilin_TM1367"/>
</dbReference>
<name>A0A101IIN0_9EURY</name>
<gene>
    <name evidence="2" type="ORF">XE07_1514</name>
</gene>
<dbReference type="AlphaFoldDB" id="A0A101IIN0"/>
<dbReference type="Gene3D" id="2.40.100.20">
    <property type="match status" value="1"/>
</dbReference>
<evidence type="ECO:0000313" key="2">
    <source>
        <dbReference type="EMBL" id="KUK95886.1"/>
    </source>
</evidence>
<dbReference type="PATRIC" id="fig|301375.6.peg.678"/>
<comment type="caution">
    <text evidence="2">The sequence shown here is derived from an EMBL/GenBank/DDBJ whole genome shotgun (WGS) entry which is preliminary data.</text>
</comment>
<protein>
    <recommendedName>
        <fullName evidence="1">Cyclophilin TM1367-like domain-containing protein</fullName>
    </recommendedName>
</protein>
<dbReference type="InterPro" id="IPR007256">
    <property type="entry name" value="TM1367-like"/>
</dbReference>
<dbReference type="EMBL" id="LGHB01000024">
    <property type="protein sequence ID" value="KUK95886.1"/>
    <property type="molecule type" value="Genomic_DNA"/>
</dbReference>
<proteinExistence type="predicted"/>
<dbReference type="Pfam" id="PF04126">
    <property type="entry name" value="Cyclophil_like"/>
    <property type="match status" value="1"/>
</dbReference>
<organism evidence="2 3">
    <name type="scientific">Methanothrix harundinacea</name>
    <dbReference type="NCBI Taxonomy" id="301375"/>
    <lineage>
        <taxon>Archaea</taxon>
        <taxon>Methanobacteriati</taxon>
        <taxon>Methanobacteriota</taxon>
        <taxon>Stenosarchaea group</taxon>
        <taxon>Methanomicrobia</taxon>
        <taxon>Methanotrichales</taxon>
        <taxon>Methanotrichaceae</taxon>
        <taxon>Methanothrix</taxon>
    </lineage>
</organism>
<evidence type="ECO:0000259" key="1">
    <source>
        <dbReference type="Pfam" id="PF04126"/>
    </source>
</evidence>
<dbReference type="Proteomes" id="UP000053961">
    <property type="component" value="Unassembled WGS sequence"/>
</dbReference>
<sequence>MKFIEIVVEGKGEALVEISDRNPQTVRGIIERLPLEGRAQTWQEEIYFALPFGLTDENPSPQAEAGDVSYWTPGSAFCIFYGSSQPYSAVNHIGKVVRGLDIFFGIEDGDRIILRRGEP</sequence>
<dbReference type="SUPFAM" id="SSF50891">
    <property type="entry name" value="Cyclophilin-like"/>
    <property type="match status" value="1"/>
</dbReference>